<dbReference type="EMBL" id="LT906439">
    <property type="protein sequence ID" value="SNU88386.1"/>
    <property type="molecule type" value="Genomic_DNA"/>
</dbReference>
<dbReference type="eggNOG" id="COG1409">
    <property type="taxonomic scope" value="Bacteria"/>
</dbReference>
<dbReference type="Gene3D" id="3.60.21.10">
    <property type="match status" value="1"/>
</dbReference>
<dbReference type="AlphaFoldDB" id="A0A239SSQ6"/>
<dbReference type="InterPro" id="IPR004843">
    <property type="entry name" value="Calcineurin-like_PHP"/>
</dbReference>
<evidence type="ECO:0000313" key="2">
    <source>
        <dbReference type="EMBL" id="SNU88386.1"/>
    </source>
</evidence>
<dbReference type="InterPro" id="IPR052963">
    <property type="entry name" value="Pantetheine_PDE"/>
</dbReference>
<proteinExistence type="predicted"/>
<dbReference type="OrthoDB" id="113290at2"/>
<dbReference type="RefSeq" id="WP_018373969.1">
    <property type="nucleotide sequence ID" value="NZ_LT906439.1"/>
</dbReference>
<dbReference type="InterPro" id="IPR029052">
    <property type="entry name" value="Metallo-depent_PP-like"/>
</dbReference>
<gene>
    <name evidence="2" type="ORF">SAMEA4412692_01033</name>
</gene>
<dbReference type="Pfam" id="PF00149">
    <property type="entry name" value="Metallophos"/>
    <property type="match status" value="1"/>
</dbReference>
<dbReference type="STRING" id="1123308.GCA_000380085_01426"/>
<dbReference type="SUPFAM" id="SSF56300">
    <property type="entry name" value="Metallo-dependent phosphatases"/>
    <property type="match status" value="1"/>
</dbReference>
<evidence type="ECO:0000259" key="1">
    <source>
        <dbReference type="Pfam" id="PF00149"/>
    </source>
</evidence>
<organism evidence="2 3">
    <name type="scientific">Streptococcus merionis</name>
    <dbReference type="NCBI Taxonomy" id="400065"/>
    <lineage>
        <taxon>Bacteria</taxon>
        <taxon>Bacillati</taxon>
        <taxon>Bacillota</taxon>
        <taxon>Bacilli</taxon>
        <taxon>Lactobacillales</taxon>
        <taxon>Streptococcaceae</taxon>
        <taxon>Streptococcus</taxon>
    </lineage>
</organism>
<dbReference type="PANTHER" id="PTHR36492">
    <property type="match status" value="1"/>
</dbReference>
<keyword evidence="3" id="KW-1185">Reference proteome</keyword>
<dbReference type="PANTHER" id="PTHR36492:SF2">
    <property type="entry name" value="[ACYL-CARRIER-PROTEIN] PHOSPHODIESTERASE PPTH"/>
    <property type="match status" value="1"/>
</dbReference>
<dbReference type="GO" id="GO:0016787">
    <property type="term" value="F:hydrolase activity"/>
    <property type="evidence" value="ECO:0007669"/>
    <property type="project" value="InterPro"/>
</dbReference>
<reference evidence="2 3" key="1">
    <citation type="submission" date="2017-06" db="EMBL/GenBank/DDBJ databases">
        <authorList>
            <consortium name="Pathogen Informatics"/>
        </authorList>
    </citation>
    <scope>NUCLEOTIDE SEQUENCE [LARGE SCALE GENOMIC DNA]</scope>
    <source>
        <strain evidence="2 3">NCTC13788</strain>
    </source>
</reference>
<protein>
    <submittedName>
        <fullName evidence="2">Serine/threonine protein phosphatase family protein</fullName>
    </submittedName>
</protein>
<dbReference type="NCBIfam" id="TIGR03729">
    <property type="entry name" value="acc_ester"/>
    <property type="match status" value="1"/>
</dbReference>
<sequence length="283" mass="33133">MTKLAIMSDLHIDVNHFGNFELETLVSVLKTEKIAHLHIAGDLSNDFRQITRPFLDALSQDISLSYNLGNHDMLGMTERAIQTMDGQVIDLESKSLVHLAGWYDYGFNTSKTESEHLASKNFYWFDRKLDRGYTDIELAEQSLQKLEDLLQHAQPSTIVAMHFVPHASFIPVHPYFARFSAFLGSPKFHKVFLKYGIKNVVFGHLHHKHDEIIDGIHYQARPLGYKREWQMVQDFLKLYPHYVDGPTYELAKRYRTIKDLPEFQTFYREHLAKEFRQSMTIFH</sequence>
<dbReference type="Proteomes" id="UP000215185">
    <property type="component" value="Chromosome 1"/>
</dbReference>
<accession>A0A239SSQ6</accession>
<name>A0A239SSQ6_9STRE</name>
<dbReference type="InterPro" id="IPR022302">
    <property type="entry name" value="Phosphoesterase_putative"/>
</dbReference>
<evidence type="ECO:0000313" key="3">
    <source>
        <dbReference type="Proteomes" id="UP000215185"/>
    </source>
</evidence>
<dbReference type="KEGG" id="smen:SAMEA4412692_1033"/>
<feature type="domain" description="Calcineurin-like phosphoesterase" evidence="1">
    <location>
        <begin position="3"/>
        <end position="207"/>
    </location>
</feature>